<dbReference type="GO" id="GO:0008986">
    <property type="term" value="F:pyruvate, water dikinase activity"/>
    <property type="evidence" value="ECO:0007669"/>
    <property type="project" value="InterPro"/>
</dbReference>
<dbReference type="InterPro" id="IPR023151">
    <property type="entry name" value="PEP_util_CS"/>
</dbReference>
<dbReference type="InterPro" id="IPR006319">
    <property type="entry name" value="PEP_synth"/>
</dbReference>
<dbReference type="PROSITE" id="PS00742">
    <property type="entry name" value="PEP_ENZYMES_2"/>
    <property type="match status" value="1"/>
</dbReference>
<keyword evidence="2" id="KW-0547">Nucleotide-binding</keyword>
<evidence type="ECO:0000256" key="2">
    <source>
        <dbReference type="ARBA" id="ARBA00022741"/>
    </source>
</evidence>
<dbReference type="InterPro" id="IPR000121">
    <property type="entry name" value="PEP_util_C"/>
</dbReference>
<name>A0A100XWR7_9EURY</name>
<evidence type="ECO:0000259" key="4">
    <source>
        <dbReference type="Pfam" id="PF02896"/>
    </source>
</evidence>
<dbReference type="InterPro" id="IPR040442">
    <property type="entry name" value="Pyrv_kinase-like_dom_sf"/>
</dbReference>
<evidence type="ECO:0000256" key="1">
    <source>
        <dbReference type="ARBA" id="ARBA00007837"/>
    </source>
</evidence>
<evidence type="ECO:0000313" key="5">
    <source>
        <dbReference type="EMBL" id="KUH32546.1"/>
    </source>
</evidence>
<dbReference type="Pfam" id="PF02896">
    <property type="entry name" value="PEP-utilizers_C"/>
    <property type="match status" value="1"/>
</dbReference>
<feature type="domain" description="PEP-utilising enzyme C-terminal" evidence="4">
    <location>
        <begin position="12"/>
        <end position="116"/>
    </location>
</feature>
<dbReference type="AlphaFoldDB" id="A0A100XWR7"/>
<dbReference type="PANTHER" id="PTHR43030:SF1">
    <property type="entry name" value="PHOSPHOENOLPYRUVATE SYNTHASE"/>
    <property type="match status" value="1"/>
</dbReference>
<organism evidence="5 6">
    <name type="scientific">Thermococcus celericrescens</name>
    <dbReference type="NCBI Taxonomy" id="227598"/>
    <lineage>
        <taxon>Archaea</taxon>
        <taxon>Methanobacteriati</taxon>
        <taxon>Methanobacteriota</taxon>
        <taxon>Thermococci</taxon>
        <taxon>Thermococcales</taxon>
        <taxon>Thermococcaceae</taxon>
        <taxon>Thermococcus</taxon>
    </lineage>
</organism>
<keyword evidence="3" id="KW-0067">ATP-binding</keyword>
<dbReference type="Gene3D" id="3.20.20.60">
    <property type="entry name" value="Phosphoenolpyruvate-binding domains"/>
    <property type="match status" value="1"/>
</dbReference>
<keyword evidence="6" id="KW-1185">Reference proteome</keyword>
<evidence type="ECO:0000256" key="3">
    <source>
        <dbReference type="ARBA" id="ARBA00022840"/>
    </source>
</evidence>
<dbReference type="PANTHER" id="PTHR43030">
    <property type="entry name" value="PHOSPHOENOLPYRUVATE SYNTHASE"/>
    <property type="match status" value="1"/>
</dbReference>
<dbReference type="PRINTS" id="PR01736">
    <property type="entry name" value="PHPHTRNFRASE"/>
</dbReference>
<proteinExistence type="inferred from homology"/>
<gene>
    <name evidence="5" type="ORF">APY94_09645</name>
</gene>
<reference evidence="5 6" key="1">
    <citation type="submission" date="2015-10" db="EMBL/GenBank/DDBJ databases">
        <title>Draft genome sequence of Thermococcus celericrescens strain DSM 17994.</title>
        <authorList>
            <person name="Hong S.-J."/>
            <person name="Park C.-E."/>
            <person name="Shin J.-H."/>
        </authorList>
    </citation>
    <scope>NUCLEOTIDE SEQUENCE [LARGE SCALE GENOMIC DNA]</scope>
    <source>
        <strain evidence="5 6">DSM 17994</strain>
    </source>
</reference>
<dbReference type="STRING" id="227598.APY94_09645"/>
<comment type="similarity">
    <text evidence="1">Belongs to the PEP-utilizing enzyme family.</text>
</comment>
<sequence length="131" mass="14868">MGRHDRDPCQRLIIEDLIKEGLDFVSFGTNDLTQYTLAIDRDNERVFKLYDEKHPAVLKLIENVIKTCKKYGVETSICGQAGSDPRMVKLLVRLGIDSVSANPDAVELVRKTVAREEARLRLEAARKALRE</sequence>
<dbReference type="InterPro" id="IPR015813">
    <property type="entry name" value="Pyrv/PenolPyrv_kinase-like_dom"/>
</dbReference>
<evidence type="ECO:0000313" key="6">
    <source>
        <dbReference type="Proteomes" id="UP000053462"/>
    </source>
</evidence>
<accession>A0A100XWR7</accession>
<dbReference type="SUPFAM" id="SSF51621">
    <property type="entry name" value="Phosphoenolpyruvate/pyruvate domain"/>
    <property type="match status" value="1"/>
</dbReference>
<comment type="caution">
    <text evidence="5">The sequence shown here is derived from an EMBL/GenBank/DDBJ whole genome shotgun (WGS) entry which is preliminary data.</text>
</comment>
<dbReference type="EMBL" id="LLYW01000034">
    <property type="protein sequence ID" value="KUH32546.1"/>
    <property type="molecule type" value="Genomic_DNA"/>
</dbReference>
<protein>
    <recommendedName>
        <fullName evidence="4">PEP-utilising enzyme C-terminal domain-containing protein</fullName>
    </recommendedName>
</protein>
<dbReference type="GO" id="GO:0005524">
    <property type="term" value="F:ATP binding"/>
    <property type="evidence" value="ECO:0007669"/>
    <property type="project" value="UniProtKB-KW"/>
</dbReference>
<dbReference type="Proteomes" id="UP000053462">
    <property type="component" value="Unassembled WGS sequence"/>
</dbReference>